<dbReference type="Pfam" id="PF01425">
    <property type="entry name" value="Amidase"/>
    <property type="match status" value="1"/>
</dbReference>
<dbReference type="EMBL" id="JAOL01000178">
    <property type="protein sequence ID" value="EUA86254.1"/>
    <property type="molecule type" value="Genomic_DNA"/>
</dbReference>
<organism evidence="2 3">
    <name type="scientific">Mycobacterium ulcerans str. Harvey</name>
    <dbReference type="NCBI Taxonomy" id="1299332"/>
    <lineage>
        <taxon>Bacteria</taxon>
        <taxon>Bacillati</taxon>
        <taxon>Actinomycetota</taxon>
        <taxon>Actinomycetes</taxon>
        <taxon>Mycobacteriales</taxon>
        <taxon>Mycobacteriaceae</taxon>
        <taxon>Mycobacterium</taxon>
        <taxon>Mycobacterium ulcerans group</taxon>
    </lineage>
</organism>
<dbReference type="InterPro" id="IPR023631">
    <property type="entry name" value="Amidase_dom"/>
</dbReference>
<dbReference type="Proteomes" id="UP000020681">
    <property type="component" value="Unassembled WGS sequence"/>
</dbReference>
<gene>
    <name evidence="2" type="ORF">I551_7307</name>
</gene>
<reference evidence="2 3" key="1">
    <citation type="submission" date="2014-01" db="EMBL/GenBank/DDBJ databases">
        <authorList>
            <person name="Dobos K."/>
            <person name="Lenaerts A."/>
            <person name="Ordway D."/>
            <person name="DeGroote M.A."/>
            <person name="Parker T."/>
            <person name="Sizemore C."/>
            <person name="Tallon L.J."/>
            <person name="Sadzewicz L.K."/>
            <person name="Sengamalay N."/>
            <person name="Fraser C.M."/>
            <person name="Hine E."/>
            <person name="Shefchek K.A."/>
            <person name="Das S.P."/>
            <person name="Tettelin H."/>
        </authorList>
    </citation>
    <scope>NUCLEOTIDE SEQUENCE [LARGE SCALE GENOMIC DNA]</scope>
    <source>
        <strain evidence="2 3">Harvey</strain>
    </source>
</reference>
<protein>
    <submittedName>
        <fullName evidence="2">Amidase family protein</fullName>
    </submittedName>
</protein>
<evidence type="ECO:0000313" key="2">
    <source>
        <dbReference type="EMBL" id="EUA86254.1"/>
    </source>
</evidence>
<proteinExistence type="predicted"/>
<evidence type="ECO:0000313" key="3">
    <source>
        <dbReference type="Proteomes" id="UP000020681"/>
    </source>
</evidence>
<dbReference type="InterPro" id="IPR036928">
    <property type="entry name" value="AS_sf"/>
</dbReference>
<evidence type="ECO:0000259" key="1">
    <source>
        <dbReference type="Pfam" id="PF01425"/>
    </source>
</evidence>
<feature type="domain" description="Amidase" evidence="1">
    <location>
        <begin position="14"/>
        <end position="53"/>
    </location>
</feature>
<keyword evidence="3" id="KW-1185">Reference proteome</keyword>
<dbReference type="SUPFAM" id="SSF75304">
    <property type="entry name" value="Amidase signature (AS) enzymes"/>
    <property type="match status" value="1"/>
</dbReference>
<accession>A0ABN0QNK6</accession>
<sequence>MSTLLLVAQRVPYLQVWNLTCQAAAVVPWDFDDDGMPISIQLVGKPYDEATLLSLSAQIEAARPWADRRPPVS</sequence>
<comment type="caution">
    <text evidence="2">The sequence shown here is derived from an EMBL/GenBank/DDBJ whole genome shotgun (WGS) entry which is preliminary data.</text>
</comment>
<dbReference type="Gene3D" id="3.90.1300.10">
    <property type="entry name" value="Amidase signature (AS) domain"/>
    <property type="match status" value="1"/>
</dbReference>
<name>A0ABN0QNK6_MYCUL</name>